<dbReference type="PRINTS" id="PR01333">
    <property type="entry name" value="2POREKCHANEL"/>
</dbReference>
<feature type="compositionally biased region" description="Acidic residues" evidence="9">
    <location>
        <begin position="345"/>
        <end position="356"/>
    </location>
</feature>
<keyword evidence="3 8" id="KW-0812">Transmembrane</keyword>
<feature type="compositionally biased region" description="Basic residues" evidence="9">
    <location>
        <begin position="366"/>
        <end position="377"/>
    </location>
</feature>
<keyword evidence="4 10" id="KW-1133">Transmembrane helix</keyword>
<dbReference type="Pfam" id="PF07885">
    <property type="entry name" value="Ion_trans_2"/>
    <property type="match status" value="2"/>
</dbReference>
<feature type="transmembrane region" description="Helical" evidence="10">
    <location>
        <begin position="233"/>
        <end position="255"/>
    </location>
</feature>
<reference evidence="12" key="1">
    <citation type="submission" date="2017-11" db="EMBL/GenBank/DDBJ databases">
        <title>The sensing device of the deep-sea amphipod.</title>
        <authorList>
            <person name="Kobayashi H."/>
            <person name="Nagahama T."/>
            <person name="Arai W."/>
            <person name="Sasagawa Y."/>
            <person name="Umeda M."/>
            <person name="Hayashi T."/>
            <person name="Nikaido I."/>
            <person name="Watanabe H."/>
            <person name="Oguri K."/>
            <person name="Kitazato H."/>
            <person name="Fujioka K."/>
            <person name="Kido Y."/>
            <person name="Takami H."/>
        </authorList>
    </citation>
    <scope>NUCLEOTIDE SEQUENCE</scope>
    <source>
        <tissue evidence="12">Whole body</tissue>
    </source>
</reference>
<proteinExistence type="evidence at transcript level"/>
<organism evidence="12">
    <name type="scientific">Hirondellea gigas</name>
    <dbReference type="NCBI Taxonomy" id="1518452"/>
    <lineage>
        <taxon>Eukaryota</taxon>
        <taxon>Metazoa</taxon>
        <taxon>Ecdysozoa</taxon>
        <taxon>Arthropoda</taxon>
        <taxon>Crustacea</taxon>
        <taxon>Multicrustacea</taxon>
        <taxon>Malacostraca</taxon>
        <taxon>Eumalacostraca</taxon>
        <taxon>Peracarida</taxon>
        <taxon>Amphipoda</taxon>
        <taxon>Amphilochidea</taxon>
        <taxon>Lysianassida</taxon>
        <taxon>Lysianassidira</taxon>
        <taxon>Lysianassoidea</taxon>
        <taxon>Lysianassidae</taxon>
        <taxon>Hirondellea</taxon>
    </lineage>
</organism>
<evidence type="ECO:0000256" key="4">
    <source>
        <dbReference type="ARBA" id="ARBA00022989"/>
    </source>
</evidence>
<evidence type="ECO:0000256" key="9">
    <source>
        <dbReference type="SAM" id="MobiDB-lite"/>
    </source>
</evidence>
<keyword evidence="7 8" id="KW-0407">Ion channel</keyword>
<sequence length="436" mass="48966">MEDNSAFTYKDKKPASSVLFNLLFSHVGLFFIVAIYCTLGAMTFMELERSNEERIYKKKQESAYGVNQTVNYMAQMMWFYQAHDNWTFPVYQNKVMTDLGDLAQTIMNAMSNDKYDGTTNGWDWSWTFAKSLLLTMTIITTIGYGHISPLTFYGQMYCIIYALVGCPLLLLFLANIGDAMGNGLVYIYSRMCCRCCRAQRNLSELPPGASKRSLKLLIDDEIGKEDYMPTDKVVVPITINLVLLTGYIVTGAIMFTYWEGWALHTACYFTFITISTIGYGDYYPKSAMVEDLGVDFLESCKFLTVVLYILFGMALLAMAINLMQDQLMEKSRWVAREIGLTKDPDAEDPATAEDPESNQGMDEKPKKKKKTGKKNKKKADAEDAEAEDELAPLPPPIDMKNKRKESVADTSEPISPSDVTARPGSALSLLPGTAEE</sequence>
<evidence type="ECO:0000256" key="2">
    <source>
        <dbReference type="ARBA" id="ARBA00022448"/>
    </source>
</evidence>
<dbReference type="PANTHER" id="PTHR11003:SF334">
    <property type="entry name" value="FI03418P"/>
    <property type="match status" value="1"/>
</dbReference>
<dbReference type="Gene3D" id="1.10.287.70">
    <property type="match status" value="1"/>
</dbReference>
<dbReference type="PANTHER" id="PTHR11003">
    <property type="entry name" value="POTASSIUM CHANNEL, SUBFAMILY K"/>
    <property type="match status" value="1"/>
</dbReference>
<feature type="region of interest" description="Disordered" evidence="9">
    <location>
        <begin position="340"/>
        <end position="436"/>
    </location>
</feature>
<keyword evidence="6 10" id="KW-0472">Membrane</keyword>
<dbReference type="AlphaFoldDB" id="A0A6A7G7E2"/>
<evidence type="ECO:0000256" key="1">
    <source>
        <dbReference type="ARBA" id="ARBA00004141"/>
    </source>
</evidence>
<evidence type="ECO:0000313" key="12">
    <source>
        <dbReference type="EMBL" id="LAC26142.1"/>
    </source>
</evidence>
<feature type="transmembrane region" description="Helical" evidence="10">
    <location>
        <begin position="124"/>
        <end position="144"/>
    </location>
</feature>
<feature type="transmembrane region" description="Helical" evidence="10">
    <location>
        <begin position="302"/>
        <end position="323"/>
    </location>
</feature>
<evidence type="ECO:0000256" key="7">
    <source>
        <dbReference type="ARBA" id="ARBA00023303"/>
    </source>
</evidence>
<evidence type="ECO:0000256" key="6">
    <source>
        <dbReference type="ARBA" id="ARBA00023136"/>
    </source>
</evidence>
<dbReference type="InterPro" id="IPR003280">
    <property type="entry name" value="2pore_dom_K_chnl"/>
</dbReference>
<comment type="subcellular location">
    <subcellularLocation>
        <location evidence="1">Membrane</location>
        <topology evidence="1">Multi-pass membrane protein</topology>
    </subcellularLocation>
</comment>
<keyword evidence="5 8" id="KW-0406">Ion transport</keyword>
<dbReference type="GO" id="GO:0005886">
    <property type="term" value="C:plasma membrane"/>
    <property type="evidence" value="ECO:0007669"/>
    <property type="project" value="TreeGrafter"/>
</dbReference>
<dbReference type="GO" id="GO:0015271">
    <property type="term" value="F:outward rectifier potassium channel activity"/>
    <property type="evidence" value="ECO:0007669"/>
    <property type="project" value="TreeGrafter"/>
</dbReference>
<dbReference type="EMBL" id="IACT01007021">
    <property type="protein sequence ID" value="LAC26142.1"/>
    <property type="molecule type" value="mRNA"/>
</dbReference>
<comment type="similarity">
    <text evidence="8">Belongs to the two pore domain potassium channel (TC 1.A.1.8) family.</text>
</comment>
<feature type="domain" description="Potassium channel" evidence="11">
    <location>
        <begin position="119"/>
        <end position="180"/>
    </location>
</feature>
<dbReference type="GO" id="GO:0022841">
    <property type="term" value="F:potassium ion leak channel activity"/>
    <property type="evidence" value="ECO:0007669"/>
    <property type="project" value="TreeGrafter"/>
</dbReference>
<accession>A0A6A7G7E2</accession>
<feature type="compositionally biased region" description="Polar residues" evidence="9">
    <location>
        <begin position="408"/>
        <end position="418"/>
    </location>
</feature>
<feature type="transmembrane region" description="Helical" evidence="10">
    <location>
        <begin position="262"/>
        <end position="282"/>
    </location>
</feature>
<evidence type="ECO:0000256" key="8">
    <source>
        <dbReference type="RuleBase" id="RU003857"/>
    </source>
</evidence>
<dbReference type="GO" id="GO:0030322">
    <property type="term" value="P:stabilization of membrane potential"/>
    <property type="evidence" value="ECO:0007669"/>
    <property type="project" value="TreeGrafter"/>
</dbReference>
<evidence type="ECO:0000256" key="3">
    <source>
        <dbReference type="ARBA" id="ARBA00022692"/>
    </source>
</evidence>
<feature type="domain" description="Potassium channel" evidence="11">
    <location>
        <begin position="243"/>
        <end position="328"/>
    </location>
</feature>
<protein>
    <submittedName>
        <fullName evidence="12">TWiK family of potassium channels protein 7-like</fullName>
    </submittedName>
</protein>
<feature type="transmembrane region" description="Helical" evidence="10">
    <location>
        <begin position="156"/>
        <end position="176"/>
    </location>
</feature>
<feature type="transmembrane region" description="Helical" evidence="10">
    <location>
        <begin position="20"/>
        <end position="42"/>
    </location>
</feature>
<evidence type="ECO:0000256" key="10">
    <source>
        <dbReference type="SAM" id="Phobius"/>
    </source>
</evidence>
<evidence type="ECO:0000256" key="5">
    <source>
        <dbReference type="ARBA" id="ARBA00023065"/>
    </source>
</evidence>
<dbReference type="InterPro" id="IPR013099">
    <property type="entry name" value="K_chnl_dom"/>
</dbReference>
<name>A0A6A7G7E2_9CRUS</name>
<keyword evidence="2 8" id="KW-0813">Transport</keyword>
<evidence type="ECO:0000259" key="11">
    <source>
        <dbReference type="Pfam" id="PF07885"/>
    </source>
</evidence>
<dbReference type="SUPFAM" id="SSF81324">
    <property type="entry name" value="Voltage-gated potassium channels"/>
    <property type="match status" value="2"/>
</dbReference>